<feature type="transmembrane region" description="Helical" evidence="1">
    <location>
        <begin position="50"/>
        <end position="69"/>
    </location>
</feature>
<accession>A0ABX1FVZ5</accession>
<feature type="transmembrane region" description="Helical" evidence="1">
    <location>
        <begin position="177"/>
        <end position="196"/>
    </location>
</feature>
<feature type="transmembrane region" description="Helical" evidence="1">
    <location>
        <begin position="241"/>
        <end position="259"/>
    </location>
</feature>
<protein>
    <submittedName>
        <fullName evidence="2">EamA-like transporter family protein</fullName>
    </submittedName>
</protein>
<dbReference type="Proteomes" id="UP001515943">
    <property type="component" value="Unassembled WGS sequence"/>
</dbReference>
<feature type="transmembrane region" description="Helical" evidence="1">
    <location>
        <begin position="290"/>
        <end position="311"/>
    </location>
</feature>
<dbReference type="Pfam" id="PF04657">
    <property type="entry name" value="DMT_YdcZ"/>
    <property type="match status" value="2"/>
</dbReference>
<keyword evidence="1" id="KW-0812">Transmembrane</keyword>
<evidence type="ECO:0000256" key="1">
    <source>
        <dbReference type="SAM" id="Phobius"/>
    </source>
</evidence>
<dbReference type="PANTHER" id="PTHR34821">
    <property type="entry name" value="INNER MEMBRANE PROTEIN YDCZ"/>
    <property type="match status" value="1"/>
</dbReference>
<keyword evidence="3" id="KW-1185">Reference proteome</keyword>
<feature type="transmembrane region" description="Helical" evidence="1">
    <location>
        <begin position="153"/>
        <end position="171"/>
    </location>
</feature>
<keyword evidence="1" id="KW-1133">Transmembrane helix</keyword>
<keyword evidence="1" id="KW-0472">Membrane</keyword>
<evidence type="ECO:0000313" key="3">
    <source>
        <dbReference type="Proteomes" id="UP001515943"/>
    </source>
</evidence>
<comment type="caution">
    <text evidence="2">The sequence shown here is derived from an EMBL/GenBank/DDBJ whole genome shotgun (WGS) entry which is preliminary data.</text>
</comment>
<dbReference type="InterPro" id="IPR006750">
    <property type="entry name" value="YdcZ"/>
</dbReference>
<feature type="transmembrane region" description="Helical" evidence="1">
    <location>
        <begin position="208"/>
        <end position="229"/>
    </location>
</feature>
<reference evidence="2 3" key="1">
    <citation type="submission" date="2019-08" db="EMBL/GenBank/DDBJ databases">
        <title>Lentzea from Indian Himalayas.</title>
        <authorList>
            <person name="Mandal S."/>
            <person name="Mallick Gupta A."/>
            <person name="Maiti P.K."/>
            <person name="Sarkar J."/>
            <person name="Mandal S."/>
        </authorList>
    </citation>
    <scope>NUCLEOTIDE SEQUENCE [LARGE SCALE GENOMIC DNA]</scope>
    <source>
        <strain evidence="2 3">PSKA42</strain>
    </source>
</reference>
<dbReference type="EMBL" id="VSRL01000329">
    <property type="protein sequence ID" value="NKE63218.1"/>
    <property type="molecule type" value="Genomic_DNA"/>
</dbReference>
<gene>
    <name evidence="2" type="ORF">FXN61_43440</name>
</gene>
<feature type="transmembrane region" description="Helical" evidence="1">
    <location>
        <begin position="21"/>
        <end position="38"/>
    </location>
</feature>
<feature type="transmembrane region" description="Helical" evidence="1">
    <location>
        <begin position="112"/>
        <end position="132"/>
    </location>
</feature>
<dbReference type="PANTHER" id="PTHR34821:SF2">
    <property type="entry name" value="INNER MEMBRANE PROTEIN YDCZ"/>
    <property type="match status" value="1"/>
</dbReference>
<proteinExistence type="predicted"/>
<feature type="transmembrane region" description="Helical" evidence="1">
    <location>
        <begin position="266"/>
        <end position="284"/>
    </location>
</feature>
<name>A0ABX1FVZ5_9PSEU</name>
<organism evidence="2 3">
    <name type="scientific">Lentzea indica</name>
    <dbReference type="NCBI Taxonomy" id="2604800"/>
    <lineage>
        <taxon>Bacteria</taxon>
        <taxon>Bacillati</taxon>
        <taxon>Actinomycetota</taxon>
        <taxon>Actinomycetes</taxon>
        <taxon>Pseudonocardiales</taxon>
        <taxon>Pseudonocardiaceae</taxon>
        <taxon>Lentzea</taxon>
    </lineage>
</organism>
<evidence type="ECO:0000313" key="2">
    <source>
        <dbReference type="EMBL" id="NKE63218.1"/>
    </source>
</evidence>
<sequence length="318" mass="32335">MIKNTPVSAGGRVSRSAQVTGGLLAAAGGLAIAVQARVNGSLAQALQNGLLAALISFAGGWLVLVVVVLSRQSGRDGLLRLRDALRHRRIRWWECVGGISGAVLVGSQGLTVAIIGVAVFTVAVVIGQVVSSMVMDHLGFGPGESKPFTNTRVVGAVVGVIAVMVAVSDQFTSPGSLWLAMLPLAAGLMMGWQQAVNGLVREAAANSVATILVNFTAGTVTLTLVNLVARGGVPGRFPSDWWLYLGGLLGIVGVGGAIVSVRFIGVLMVGLCGVCGQLIGAVLLDAVSGHLALPTVIGVVLTLVSVGIAVLPNGRMRT</sequence>
<feature type="transmembrane region" description="Helical" evidence="1">
    <location>
        <begin position="90"/>
        <end position="106"/>
    </location>
</feature>